<dbReference type="HOGENOM" id="CLU_2425403_0_0_5"/>
<name>D4Z6H5_SPHIU</name>
<evidence type="ECO:0000313" key="3">
    <source>
        <dbReference type="Proteomes" id="UP000007753"/>
    </source>
</evidence>
<feature type="region of interest" description="Disordered" evidence="1">
    <location>
        <begin position="59"/>
        <end position="91"/>
    </location>
</feature>
<dbReference type="EMBL" id="AP010803">
    <property type="protein sequence ID" value="BAI98207.1"/>
    <property type="molecule type" value="Genomic_DNA"/>
</dbReference>
<keyword evidence="3" id="KW-1185">Reference proteome</keyword>
<protein>
    <submittedName>
        <fullName evidence="2">Uncharacterized protein</fullName>
    </submittedName>
</protein>
<dbReference type="STRING" id="452662.SJA_C1-33730"/>
<gene>
    <name evidence="2" type="ordered locus">SJA_C1-33730</name>
</gene>
<organism evidence="2 3">
    <name type="scientific">Sphingobium indicum (strain DSM 16413 / CCM 7287 / MTCC 6362 / UT26 / NBRC 101211 / UT26S)</name>
    <name type="common">Sphingobium japonicum</name>
    <dbReference type="NCBI Taxonomy" id="452662"/>
    <lineage>
        <taxon>Bacteria</taxon>
        <taxon>Pseudomonadati</taxon>
        <taxon>Pseudomonadota</taxon>
        <taxon>Alphaproteobacteria</taxon>
        <taxon>Sphingomonadales</taxon>
        <taxon>Sphingomonadaceae</taxon>
        <taxon>Sphingobium</taxon>
    </lineage>
</organism>
<evidence type="ECO:0000313" key="2">
    <source>
        <dbReference type="EMBL" id="BAI98207.1"/>
    </source>
</evidence>
<sequence length="91" mass="9576">MPLKSRPATVETAAREARSHLPAAAPLAGVRGQIPDGADRVIWASADVSLFATRPLFANPAPIRHPGLDPGSRFSCNPAPKRQRNPGSSLS</sequence>
<proteinExistence type="predicted"/>
<evidence type="ECO:0000256" key="1">
    <source>
        <dbReference type="SAM" id="MobiDB-lite"/>
    </source>
</evidence>
<dbReference type="Proteomes" id="UP000007753">
    <property type="component" value="Chromosome 1"/>
</dbReference>
<accession>D4Z6H5</accession>
<dbReference type="AlphaFoldDB" id="D4Z6H5"/>
<dbReference type="KEGG" id="sjp:SJA_C1-33730"/>
<reference evidence="2 3" key="1">
    <citation type="journal article" date="2010" name="J. Bacteriol.">
        <title>Complete genome sequence of the representative gamma-hexachlorocyclohexane-degrading bacterium Sphingobium japonicum UT26.</title>
        <authorList>
            <person name="Nagata Y."/>
            <person name="Ohtsubo Y."/>
            <person name="Endo R."/>
            <person name="Ichikawa N."/>
            <person name="Ankai A."/>
            <person name="Oguchi A."/>
            <person name="Fukui S."/>
            <person name="Fujita N."/>
            <person name="Tsuda M."/>
        </authorList>
    </citation>
    <scope>NUCLEOTIDE SEQUENCE [LARGE SCALE GENOMIC DNA]</scope>
    <source>
        <strain evidence="3">DSM 16413 / CCM 7287 / MTCC 6362 / UT26 / NBRC 101211 / UT26S</strain>
    </source>
</reference>